<dbReference type="AlphaFoldDB" id="V8NTG6"/>
<dbReference type="Gene3D" id="2.60.120.260">
    <property type="entry name" value="Galactose-binding domain-like"/>
    <property type="match status" value="1"/>
</dbReference>
<dbReference type="EMBL" id="AZIM01001912">
    <property type="protein sequence ID" value="ETE65360.1"/>
    <property type="molecule type" value="Genomic_DNA"/>
</dbReference>
<keyword evidence="2" id="KW-1185">Reference proteome</keyword>
<dbReference type="Proteomes" id="UP000018936">
    <property type="component" value="Unassembled WGS sequence"/>
</dbReference>
<evidence type="ECO:0000313" key="2">
    <source>
        <dbReference type="Proteomes" id="UP000018936"/>
    </source>
</evidence>
<feature type="non-terminal residue" evidence="1">
    <location>
        <position position="1"/>
    </location>
</feature>
<sequence>MGQYDICKSWVTTDNGPMWEFYACQPKAMAMKDFATVRVEPSGITCGDPPERFCTHVKFAILPKSWLLSNTAPRKRQLRFPPTVLSGKEVDLNSMSLLFKLQLSVLGLIHECQRGPLVLVVCSALAQGTKPAKERQTTEENSCWEETLHFERGLFASMSWIEYLGQVGHESFVRIALGVKLGDVIQRVFALHLGGSLLVQPPLSLAGEPCSLAEFSIIGFPGNLDGISLGGGLQPPVQSLCHAPDGD</sequence>
<protein>
    <submittedName>
        <fullName evidence="1">Netrin-G2</fullName>
    </submittedName>
</protein>
<dbReference type="OrthoDB" id="9981301at2759"/>
<reference evidence="1 2" key="1">
    <citation type="journal article" date="2013" name="Proc. Natl. Acad. Sci. U.S.A.">
        <title>The king cobra genome reveals dynamic gene evolution and adaptation in the snake venom system.</title>
        <authorList>
            <person name="Vonk F.J."/>
            <person name="Casewell N.R."/>
            <person name="Henkel C.V."/>
            <person name="Heimberg A.M."/>
            <person name="Jansen H.J."/>
            <person name="McCleary R.J."/>
            <person name="Kerkkamp H.M."/>
            <person name="Vos R.A."/>
            <person name="Guerreiro I."/>
            <person name="Calvete J.J."/>
            <person name="Wuster W."/>
            <person name="Woods A.E."/>
            <person name="Logan J.M."/>
            <person name="Harrison R.A."/>
            <person name="Castoe T.A."/>
            <person name="de Koning A.P."/>
            <person name="Pollock D.D."/>
            <person name="Yandell M."/>
            <person name="Calderon D."/>
            <person name="Renjifo C."/>
            <person name="Currier R.B."/>
            <person name="Salgado D."/>
            <person name="Pla D."/>
            <person name="Sanz L."/>
            <person name="Hyder A.S."/>
            <person name="Ribeiro J.M."/>
            <person name="Arntzen J.W."/>
            <person name="van den Thillart G.E."/>
            <person name="Boetzer M."/>
            <person name="Pirovano W."/>
            <person name="Dirks R.P."/>
            <person name="Spaink H.P."/>
            <person name="Duboule D."/>
            <person name="McGlinn E."/>
            <person name="Kini R.M."/>
            <person name="Richardson M.K."/>
        </authorList>
    </citation>
    <scope>NUCLEOTIDE SEQUENCE</scope>
    <source>
        <tissue evidence="1">Blood</tissue>
    </source>
</reference>
<name>V8NTG6_OPHHA</name>
<accession>V8NTG6</accession>
<comment type="caution">
    <text evidence="1">The sequence shown here is derived from an EMBL/GenBank/DDBJ whole genome shotgun (WGS) entry which is preliminary data.</text>
</comment>
<dbReference type="Gene3D" id="2.10.25.10">
    <property type="entry name" value="Laminin"/>
    <property type="match status" value="1"/>
</dbReference>
<evidence type="ECO:0000313" key="1">
    <source>
        <dbReference type="EMBL" id="ETE65360.1"/>
    </source>
</evidence>
<gene>
    <name evidence="1" type="primary">NTNG2</name>
    <name evidence="1" type="ORF">L345_08865</name>
</gene>
<organism evidence="1 2">
    <name type="scientific">Ophiophagus hannah</name>
    <name type="common">King cobra</name>
    <name type="synonym">Naja hannah</name>
    <dbReference type="NCBI Taxonomy" id="8665"/>
    <lineage>
        <taxon>Eukaryota</taxon>
        <taxon>Metazoa</taxon>
        <taxon>Chordata</taxon>
        <taxon>Craniata</taxon>
        <taxon>Vertebrata</taxon>
        <taxon>Euteleostomi</taxon>
        <taxon>Lepidosauria</taxon>
        <taxon>Squamata</taxon>
        <taxon>Bifurcata</taxon>
        <taxon>Unidentata</taxon>
        <taxon>Episquamata</taxon>
        <taxon>Toxicofera</taxon>
        <taxon>Serpentes</taxon>
        <taxon>Colubroidea</taxon>
        <taxon>Elapidae</taxon>
        <taxon>Elapinae</taxon>
        <taxon>Ophiophagus</taxon>
    </lineage>
</organism>
<proteinExistence type="predicted"/>